<protein>
    <submittedName>
        <fullName evidence="2">Uncharacterized protein</fullName>
    </submittedName>
</protein>
<dbReference type="EMBL" id="OB793655">
    <property type="protein sequence ID" value="CAD7428184.1"/>
    <property type="molecule type" value="Genomic_DNA"/>
</dbReference>
<dbReference type="SUPFAM" id="SSF69979">
    <property type="entry name" value="Eea1 homodimerisation domain"/>
    <property type="match status" value="1"/>
</dbReference>
<name>A0A7R9HMC3_9NEOP</name>
<evidence type="ECO:0000256" key="1">
    <source>
        <dbReference type="SAM" id="Coils"/>
    </source>
</evidence>
<reference evidence="2" key="1">
    <citation type="submission" date="2020-11" db="EMBL/GenBank/DDBJ databases">
        <authorList>
            <person name="Tran Van P."/>
        </authorList>
    </citation>
    <scope>NUCLEOTIDE SEQUENCE</scope>
</reference>
<organism evidence="2">
    <name type="scientific">Timema monikensis</name>
    <dbReference type="NCBI Taxonomy" id="170555"/>
    <lineage>
        <taxon>Eukaryota</taxon>
        <taxon>Metazoa</taxon>
        <taxon>Ecdysozoa</taxon>
        <taxon>Arthropoda</taxon>
        <taxon>Hexapoda</taxon>
        <taxon>Insecta</taxon>
        <taxon>Pterygota</taxon>
        <taxon>Neoptera</taxon>
        <taxon>Polyneoptera</taxon>
        <taxon>Phasmatodea</taxon>
        <taxon>Timematodea</taxon>
        <taxon>Timematoidea</taxon>
        <taxon>Timematidae</taxon>
        <taxon>Timema</taxon>
    </lineage>
</organism>
<proteinExistence type="predicted"/>
<gene>
    <name evidence="2" type="ORF">TMSB3V08_LOCUS4996</name>
</gene>
<feature type="coiled-coil region" evidence="1">
    <location>
        <begin position="108"/>
        <end position="240"/>
    </location>
</feature>
<dbReference type="AlphaFoldDB" id="A0A7R9HMC3"/>
<keyword evidence="1" id="KW-0175">Coiled coil</keyword>
<accession>A0A7R9HMC3</accession>
<evidence type="ECO:0000313" key="2">
    <source>
        <dbReference type="EMBL" id="CAD7428184.1"/>
    </source>
</evidence>
<sequence length="301" mass="33862">MSRRGGGTLSALDVMTVKDTEVPSSIPSAPNSVCEAVGLKRNQNQPRMEFLLIKPASIEMWTFAHLVWFIGDEKIIAHMLVMFTEEKLKLQEDLFNTQDFISSLTMDNQGHKTKIESLEKCIEELKNTSEEAAEVLKTSLEQTRNENSHLTKQNKDLIIDLKKTAEAAEILKKKISSMQDDLDEVTALEAKIEASQLEQKTLLERCFSSTSTCDSLQRTVNEIRRRLEESQAALHEMGRENQNLQWCTLGPEQPGGGWIEPQRKPGHVQMSGRRLVRAKTNKIETGPGQLAPSLVGWECEG</sequence>
<dbReference type="Gene3D" id="1.20.5.390">
    <property type="entry name" value="L1 transposable element, trimerization domain"/>
    <property type="match status" value="1"/>
</dbReference>